<gene>
    <name evidence="8" type="ORF">CEY00_Acc17303</name>
</gene>
<keyword evidence="3" id="KW-0238">DNA-binding</keyword>
<dbReference type="PANTHER" id="PTHR31744:SF233">
    <property type="entry name" value="NAC DOMAIN-CONTAINING PROTEIN 72-LIKE"/>
    <property type="match status" value="1"/>
</dbReference>
<evidence type="ECO:0000256" key="2">
    <source>
        <dbReference type="ARBA" id="ARBA00023015"/>
    </source>
</evidence>
<feature type="region of interest" description="Disordered" evidence="6">
    <location>
        <begin position="225"/>
        <end position="248"/>
    </location>
</feature>
<reference evidence="8 9" key="1">
    <citation type="submission" date="2017-07" db="EMBL/GenBank/DDBJ databases">
        <title>An improved, manually edited Actinidia chinensis var. chinensis (kiwifruit) genome highlights the challenges associated with draft genomes and gene prediction in plants.</title>
        <authorList>
            <person name="Pilkington S."/>
            <person name="Crowhurst R."/>
            <person name="Hilario E."/>
            <person name="Nardozza S."/>
            <person name="Fraser L."/>
            <person name="Peng Y."/>
            <person name="Gunaseelan K."/>
            <person name="Simpson R."/>
            <person name="Tahir J."/>
            <person name="Deroles S."/>
            <person name="Templeton K."/>
            <person name="Luo Z."/>
            <person name="Davy M."/>
            <person name="Cheng C."/>
            <person name="Mcneilage M."/>
            <person name="Scaglione D."/>
            <person name="Liu Y."/>
            <person name="Zhang Q."/>
            <person name="Datson P."/>
            <person name="De Silva N."/>
            <person name="Gardiner S."/>
            <person name="Bassett H."/>
            <person name="Chagne D."/>
            <person name="Mccallum J."/>
            <person name="Dzierzon H."/>
            <person name="Deng C."/>
            <person name="Wang Y.-Y."/>
            <person name="Barron N."/>
            <person name="Manako K."/>
            <person name="Bowen J."/>
            <person name="Foster T."/>
            <person name="Erridge Z."/>
            <person name="Tiffin H."/>
            <person name="Waite C."/>
            <person name="Davies K."/>
            <person name="Grierson E."/>
            <person name="Laing W."/>
            <person name="Kirk R."/>
            <person name="Chen X."/>
            <person name="Wood M."/>
            <person name="Montefiori M."/>
            <person name="Brummell D."/>
            <person name="Schwinn K."/>
            <person name="Catanach A."/>
            <person name="Fullerton C."/>
            <person name="Li D."/>
            <person name="Meiyalaghan S."/>
            <person name="Nieuwenhuizen N."/>
            <person name="Read N."/>
            <person name="Prakash R."/>
            <person name="Hunter D."/>
            <person name="Zhang H."/>
            <person name="Mckenzie M."/>
            <person name="Knabel M."/>
            <person name="Harris A."/>
            <person name="Allan A."/>
            <person name="Chen A."/>
            <person name="Janssen B."/>
            <person name="Plunkett B."/>
            <person name="Dwamena C."/>
            <person name="Voogd C."/>
            <person name="Leif D."/>
            <person name="Lafferty D."/>
            <person name="Souleyre E."/>
            <person name="Varkonyi-Gasic E."/>
            <person name="Gambi F."/>
            <person name="Hanley J."/>
            <person name="Yao J.-L."/>
            <person name="Cheung J."/>
            <person name="David K."/>
            <person name="Warren B."/>
            <person name="Marsh K."/>
            <person name="Snowden K."/>
            <person name="Lin-Wang K."/>
            <person name="Brian L."/>
            <person name="Martinez-Sanchez M."/>
            <person name="Wang M."/>
            <person name="Ileperuma N."/>
            <person name="Macnee N."/>
            <person name="Campin R."/>
            <person name="Mcatee P."/>
            <person name="Drummond R."/>
            <person name="Espley R."/>
            <person name="Ireland H."/>
            <person name="Wu R."/>
            <person name="Atkinson R."/>
            <person name="Karunairetnam S."/>
            <person name="Bulley S."/>
            <person name="Chunkath S."/>
            <person name="Hanley Z."/>
            <person name="Storey R."/>
            <person name="Thrimawithana A."/>
            <person name="Thomson S."/>
            <person name="David C."/>
            <person name="Testolin R."/>
        </authorList>
    </citation>
    <scope>NUCLEOTIDE SEQUENCE [LARGE SCALE GENOMIC DNA]</scope>
    <source>
        <strain evidence="9">cv. Red5</strain>
        <tissue evidence="8">Young leaf</tissue>
    </source>
</reference>
<proteinExistence type="predicted"/>
<feature type="compositionally biased region" description="Basic and acidic residues" evidence="6">
    <location>
        <begin position="233"/>
        <end position="248"/>
    </location>
</feature>
<comment type="caution">
    <text evidence="8">The sequence shown here is derived from an EMBL/GenBank/DDBJ whole genome shotgun (WGS) entry which is preliminary data.</text>
</comment>
<keyword evidence="9" id="KW-1185">Reference proteome</keyword>
<protein>
    <submittedName>
        <fullName evidence="8">NAC transcription factor</fullName>
    </submittedName>
</protein>
<evidence type="ECO:0000313" key="9">
    <source>
        <dbReference type="Proteomes" id="UP000241394"/>
    </source>
</evidence>
<keyword evidence="4" id="KW-0804">Transcription</keyword>
<name>A0A2R6QLD7_ACTCC</name>
<dbReference type="InterPro" id="IPR036093">
    <property type="entry name" value="NAC_dom_sf"/>
</dbReference>
<keyword evidence="5" id="KW-0539">Nucleus</keyword>
<comment type="subcellular location">
    <subcellularLocation>
        <location evidence="1">Nucleus</location>
    </subcellularLocation>
</comment>
<evidence type="ECO:0000256" key="4">
    <source>
        <dbReference type="ARBA" id="ARBA00023163"/>
    </source>
</evidence>
<evidence type="ECO:0000256" key="3">
    <source>
        <dbReference type="ARBA" id="ARBA00023125"/>
    </source>
</evidence>
<dbReference type="Gramene" id="PSS10209">
    <property type="protein sequence ID" value="PSS10209"/>
    <property type="gene ID" value="CEY00_Acc17303"/>
</dbReference>
<dbReference type="Pfam" id="PF02365">
    <property type="entry name" value="NAM"/>
    <property type="match status" value="1"/>
</dbReference>
<feature type="domain" description="NAC" evidence="7">
    <location>
        <begin position="6"/>
        <end position="162"/>
    </location>
</feature>
<dbReference type="GO" id="GO:0005634">
    <property type="term" value="C:nucleus"/>
    <property type="evidence" value="ECO:0007669"/>
    <property type="project" value="UniProtKB-SubCell"/>
</dbReference>
<dbReference type="Gene3D" id="2.170.150.80">
    <property type="entry name" value="NAC domain"/>
    <property type="match status" value="1"/>
</dbReference>
<dbReference type="FunFam" id="2.170.150.80:FF:000008">
    <property type="entry name" value="NAC domain-containing protein 72-like"/>
    <property type="match status" value="1"/>
</dbReference>
<dbReference type="Proteomes" id="UP000241394">
    <property type="component" value="Chromosome LG15"/>
</dbReference>
<dbReference type="OMA" id="NAKEYGS"/>
<evidence type="ECO:0000259" key="7">
    <source>
        <dbReference type="PROSITE" id="PS51005"/>
    </source>
</evidence>
<evidence type="ECO:0000256" key="5">
    <source>
        <dbReference type="ARBA" id="ARBA00023242"/>
    </source>
</evidence>
<dbReference type="STRING" id="1590841.A0A2R6QLD7"/>
<dbReference type="SUPFAM" id="SSF101941">
    <property type="entry name" value="NAC domain"/>
    <property type="match status" value="1"/>
</dbReference>
<sequence length="291" mass="33199">MPNPNLPPGFRFHPTDEELIIHYMKKKVSQPSSPLVSIIADIDLYKFNPWDLPAKAMFGDHEWFFFTPRNRKYPNGARPNRTAGCGYWKATGTDKPILNSGGLQCIGVKKALVFYEGRPPKGLKTDWVMHEYRLLDDSSHSLPRVRGSMRLDDWVLCRVREKNNPTQQIKEYSEESSFSSISGLNFTNTVNSIDSVNEIKAAYIESPKDSAEVDQQQQLHSFFNFQGGPSKPTTRERNISHSNAKEYGSRTLKRSVSVASFGEEFPMSKRIQTDPLEDMEDTSIFQVCYLC</sequence>
<dbReference type="GO" id="GO:0006355">
    <property type="term" value="P:regulation of DNA-templated transcription"/>
    <property type="evidence" value="ECO:0007669"/>
    <property type="project" value="InterPro"/>
</dbReference>
<organism evidence="8 9">
    <name type="scientific">Actinidia chinensis var. chinensis</name>
    <name type="common">Chinese soft-hair kiwi</name>
    <dbReference type="NCBI Taxonomy" id="1590841"/>
    <lineage>
        <taxon>Eukaryota</taxon>
        <taxon>Viridiplantae</taxon>
        <taxon>Streptophyta</taxon>
        <taxon>Embryophyta</taxon>
        <taxon>Tracheophyta</taxon>
        <taxon>Spermatophyta</taxon>
        <taxon>Magnoliopsida</taxon>
        <taxon>eudicotyledons</taxon>
        <taxon>Gunneridae</taxon>
        <taxon>Pentapetalae</taxon>
        <taxon>asterids</taxon>
        <taxon>Ericales</taxon>
        <taxon>Actinidiaceae</taxon>
        <taxon>Actinidia</taxon>
    </lineage>
</organism>
<dbReference type="AlphaFoldDB" id="A0A2R6QLD7"/>
<accession>A0A2R6QLD7</accession>
<evidence type="ECO:0000256" key="1">
    <source>
        <dbReference type="ARBA" id="ARBA00004123"/>
    </source>
</evidence>
<keyword evidence="2" id="KW-0805">Transcription regulation</keyword>
<dbReference type="InterPro" id="IPR003441">
    <property type="entry name" value="NAC-dom"/>
</dbReference>
<dbReference type="EMBL" id="NKQK01000015">
    <property type="protein sequence ID" value="PSS10209.1"/>
    <property type="molecule type" value="Genomic_DNA"/>
</dbReference>
<evidence type="ECO:0000313" key="8">
    <source>
        <dbReference type="EMBL" id="PSS10209.1"/>
    </source>
</evidence>
<dbReference type="OrthoDB" id="1921961at2759"/>
<dbReference type="GO" id="GO:0003677">
    <property type="term" value="F:DNA binding"/>
    <property type="evidence" value="ECO:0007669"/>
    <property type="project" value="UniProtKB-KW"/>
</dbReference>
<dbReference type="PROSITE" id="PS51005">
    <property type="entry name" value="NAC"/>
    <property type="match status" value="1"/>
</dbReference>
<dbReference type="PANTHER" id="PTHR31744">
    <property type="entry name" value="PROTEIN CUP-SHAPED COTYLEDON 2-RELATED"/>
    <property type="match status" value="1"/>
</dbReference>
<reference evidence="9" key="2">
    <citation type="journal article" date="2018" name="BMC Genomics">
        <title>A manually annotated Actinidia chinensis var. chinensis (kiwifruit) genome highlights the challenges associated with draft genomes and gene prediction in plants.</title>
        <authorList>
            <person name="Pilkington S.M."/>
            <person name="Crowhurst R."/>
            <person name="Hilario E."/>
            <person name="Nardozza S."/>
            <person name="Fraser L."/>
            <person name="Peng Y."/>
            <person name="Gunaseelan K."/>
            <person name="Simpson R."/>
            <person name="Tahir J."/>
            <person name="Deroles S.C."/>
            <person name="Templeton K."/>
            <person name="Luo Z."/>
            <person name="Davy M."/>
            <person name="Cheng C."/>
            <person name="McNeilage M."/>
            <person name="Scaglione D."/>
            <person name="Liu Y."/>
            <person name="Zhang Q."/>
            <person name="Datson P."/>
            <person name="De Silva N."/>
            <person name="Gardiner S.E."/>
            <person name="Bassett H."/>
            <person name="Chagne D."/>
            <person name="McCallum J."/>
            <person name="Dzierzon H."/>
            <person name="Deng C."/>
            <person name="Wang Y.Y."/>
            <person name="Barron L."/>
            <person name="Manako K."/>
            <person name="Bowen J."/>
            <person name="Foster T.M."/>
            <person name="Erridge Z.A."/>
            <person name="Tiffin H."/>
            <person name="Waite C.N."/>
            <person name="Davies K.M."/>
            <person name="Grierson E.P."/>
            <person name="Laing W.A."/>
            <person name="Kirk R."/>
            <person name="Chen X."/>
            <person name="Wood M."/>
            <person name="Montefiori M."/>
            <person name="Brummell D.A."/>
            <person name="Schwinn K.E."/>
            <person name="Catanach A."/>
            <person name="Fullerton C."/>
            <person name="Li D."/>
            <person name="Meiyalaghan S."/>
            <person name="Nieuwenhuizen N."/>
            <person name="Read N."/>
            <person name="Prakash R."/>
            <person name="Hunter D."/>
            <person name="Zhang H."/>
            <person name="McKenzie M."/>
            <person name="Knabel M."/>
            <person name="Harris A."/>
            <person name="Allan A.C."/>
            <person name="Gleave A."/>
            <person name="Chen A."/>
            <person name="Janssen B.J."/>
            <person name="Plunkett B."/>
            <person name="Ampomah-Dwamena C."/>
            <person name="Voogd C."/>
            <person name="Leif D."/>
            <person name="Lafferty D."/>
            <person name="Souleyre E.J.F."/>
            <person name="Varkonyi-Gasic E."/>
            <person name="Gambi F."/>
            <person name="Hanley J."/>
            <person name="Yao J.L."/>
            <person name="Cheung J."/>
            <person name="David K.M."/>
            <person name="Warren B."/>
            <person name="Marsh K."/>
            <person name="Snowden K.C."/>
            <person name="Lin-Wang K."/>
            <person name="Brian L."/>
            <person name="Martinez-Sanchez M."/>
            <person name="Wang M."/>
            <person name="Ileperuma N."/>
            <person name="Macnee N."/>
            <person name="Campin R."/>
            <person name="McAtee P."/>
            <person name="Drummond R.S.M."/>
            <person name="Espley R.V."/>
            <person name="Ireland H.S."/>
            <person name="Wu R."/>
            <person name="Atkinson R.G."/>
            <person name="Karunairetnam S."/>
            <person name="Bulley S."/>
            <person name="Chunkath S."/>
            <person name="Hanley Z."/>
            <person name="Storey R."/>
            <person name="Thrimawithana A.H."/>
            <person name="Thomson S."/>
            <person name="David C."/>
            <person name="Testolin R."/>
            <person name="Huang H."/>
            <person name="Hellens R.P."/>
            <person name="Schaffer R.J."/>
        </authorList>
    </citation>
    <scope>NUCLEOTIDE SEQUENCE [LARGE SCALE GENOMIC DNA]</scope>
    <source>
        <strain evidence="9">cv. Red5</strain>
    </source>
</reference>
<dbReference type="InParanoid" id="A0A2R6QLD7"/>
<evidence type="ECO:0000256" key="6">
    <source>
        <dbReference type="SAM" id="MobiDB-lite"/>
    </source>
</evidence>